<dbReference type="PROSITE" id="PS00622">
    <property type="entry name" value="HTH_LUXR_1"/>
    <property type="match status" value="1"/>
</dbReference>
<evidence type="ECO:0000259" key="5">
    <source>
        <dbReference type="PROSITE" id="PS50110"/>
    </source>
</evidence>
<keyword evidence="2" id="KW-0238">DNA-binding</keyword>
<reference evidence="7" key="1">
    <citation type="journal article" date="2019" name="Int. J. Syst. Evol. Microbiol.">
        <title>The Global Catalogue of Microorganisms (GCM) 10K type strain sequencing project: providing services to taxonomists for standard genome sequencing and annotation.</title>
        <authorList>
            <consortium name="The Broad Institute Genomics Platform"/>
            <consortium name="The Broad Institute Genome Sequencing Center for Infectious Disease"/>
            <person name="Wu L."/>
            <person name="Ma J."/>
        </authorList>
    </citation>
    <scope>NUCLEOTIDE SEQUENCE [LARGE SCALE GENOMIC DNA]</scope>
    <source>
        <strain evidence="7">NBRC 111756</strain>
    </source>
</reference>
<dbReference type="Pfam" id="PF00196">
    <property type="entry name" value="GerE"/>
    <property type="match status" value="1"/>
</dbReference>
<protein>
    <submittedName>
        <fullName evidence="6">Response regulator</fullName>
    </submittedName>
</protein>
<feature type="domain" description="HTH luxR-type" evidence="4">
    <location>
        <begin position="152"/>
        <end position="217"/>
    </location>
</feature>
<comment type="caution">
    <text evidence="6">The sequence shown here is derived from an EMBL/GenBank/DDBJ whole genome shotgun (WGS) entry which is preliminary data.</text>
</comment>
<dbReference type="InterPro" id="IPR039420">
    <property type="entry name" value="WalR-like"/>
</dbReference>
<evidence type="ECO:0000256" key="3">
    <source>
        <dbReference type="PROSITE-ProRule" id="PRU00169"/>
    </source>
</evidence>
<evidence type="ECO:0000256" key="2">
    <source>
        <dbReference type="ARBA" id="ARBA00023125"/>
    </source>
</evidence>
<dbReference type="InterPro" id="IPR011006">
    <property type="entry name" value="CheY-like_superfamily"/>
</dbReference>
<organism evidence="6 7">
    <name type="scientific">Marinobacterium aestuariivivens</name>
    <dbReference type="NCBI Taxonomy" id="1698799"/>
    <lineage>
        <taxon>Bacteria</taxon>
        <taxon>Pseudomonadati</taxon>
        <taxon>Pseudomonadota</taxon>
        <taxon>Gammaproteobacteria</taxon>
        <taxon>Oceanospirillales</taxon>
        <taxon>Oceanospirillaceae</taxon>
        <taxon>Marinobacterium</taxon>
    </lineage>
</organism>
<dbReference type="SUPFAM" id="SSF52172">
    <property type="entry name" value="CheY-like"/>
    <property type="match status" value="1"/>
</dbReference>
<dbReference type="PROSITE" id="PS50043">
    <property type="entry name" value="HTH_LUXR_2"/>
    <property type="match status" value="1"/>
</dbReference>
<feature type="domain" description="Response regulatory" evidence="5">
    <location>
        <begin position="5"/>
        <end position="131"/>
    </location>
</feature>
<dbReference type="InterPro" id="IPR058245">
    <property type="entry name" value="NreC/VraR/RcsB-like_REC"/>
</dbReference>
<dbReference type="PANTHER" id="PTHR43214">
    <property type="entry name" value="TWO-COMPONENT RESPONSE REGULATOR"/>
    <property type="match status" value="1"/>
</dbReference>
<evidence type="ECO:0000313" key="6">
    <source>
        <dbReference type="EMBL" id="MFC6673307.1"/>
    </source>
</evidence>
<gene>
    <name evidence="6" type="ORF">ACFQDL_26865</name>
</gene>
<sequence>MSLIRVLLVDDHAVVRDGFQRILESDQRIRIIASASNGQEAFEQYRAAEPDVVVLDLTMPSQESSGESSSISGGMEAIRRILAFDGRARLLVLTSCETKPYPTQVIGAGVKGYLTKRCAPAELIEAVVKVSKGENFYSASIQEQLDHPESSDASPIKVLSPRELQIFVLLAEGHPVSRVAEQMFLSPKTVHAHRSNIKRKLDLKTNSEIVHLALRHGLVEP</sequence>
<keyword evidence="7" id="KW-1185">Reference proteome</keyword>
<name>A0ABW2A7C4_9GAMM</name>
<dbReference type="PRINTS" id="PR00038">
    <property type="entry name" value="HTHLUXR"/>
</dbReference>
<dbReference type="InterPro" id="IPR001789">
    <property type="entry name" value="Sig_transdc_resp-reg_receiver"/>
</dbReference>
<evidence type="ECO:0000313" key="7">
    <source>
        <dbReference type="Proteomes" id="UP001596422"/>
    </source>
</evidence>
<feature type="modified residue" description="4-aspartylphosphate" evidence="3">
    <location>
        <position position="56"/>
    </location>
</feature>
<dbReference type="SMART" id="SM00448">
    <property type="entry name" value="REC"/>
    <property type="match status" value="1"/>
</dbReference>
<proteinExistence type="predicted"/>
<keyword evidence="1 3" id="KW-0597">Phosphoprotein</keyword>
<dbReference type="PANTHER" id="PTHR43214:SF43">
    <property type="entry name" value="TWO-COMPONENT RESPONSE REGULATOR"/>
    <property type="match status" value="1"/>
</dbReference>
<dbReference type="Proteomes" id="UP001596422">
    <property type="component" value="Unassembled WGS sequence"/>
</dbReference>
<dbReference type="Pfam" id="PF00072">
    <property type="entry name" value="Response_reg"/>
    <property type="match status" value="1"/>
</dbReference>
<dbReference type="CDD" id="cd17535">
    <property type="entry name" value="REC_NarL-like"/>
    <property type="match status" value="1"/>
</dbReference>
<dbReference type="InterPro" id="IPR016032">
    <property type="entry name" value="Sig_transdc_resp-reg_C-effctor"/>
</dbReference>
<evidence type="ECO:0000256" key="1">
    <source>
        <dbReference type="ARBA" id="ARBA00022553"/>
    </source>
</evidence>
<dbReference type="PROSITE" id="PS50110">
    <property type="entry name" value="RESPONSE_REGULATORY"/>
    <property type="match status" value="1"/>
</dbReference>
<dbReference type="InterPro" id="IPR000792">
    <property type="entry name" value="Tscrpt_reg_LuxR_C"/>
</dbReference>
<dbReference type="SMART" id="SM00421">
    <property type="entry name" value="HTH_LUXR"/>
    <property type="match status" value="1"/>
</dbReference>
<evidence type="ECO:0000259" key="4">
    <source>
        <dbReference type="PROSITE" id="PS50043"/>
    </source>
</evidence>
<dbReference type="EMBL" id="JBHSWE010000001">
    <property type="protein sequence ID" value="MFC6673307.1"/>
    <property type="molecule type" value="Genomic_DNA"/>
</dbReference>
<dbReference type="CDD" id="cd06170">
    <property type="entry name" value="LuxR_C_like"/>
    <property type="match status" value="1"/>
</dbReference>
<dbReference type="Gene3D" id="3.40.50.2300">
    <property type="match status" value="1"/>
</dbReference>
<dbReference type="RefSeq" id="WP_379911678.1">
    <property type="nucleotide sequence ID" value="NZ_JBHSWE010000001.1"/>
</dbReference>
<accession>A0ABW2A7C4</accession>
<dbReference type="SUPFAM" id="SSF46894">
    <property type="entry name" value="C-terminal effector domain of the bipartite response regulators"/>
    <property type="match status" value="1"/>
</dbReference>